<evidence type="ECO:0000313" key="2">
    <source>
        <dbReference type="Proteomes" id="UP000016666"/>
    </source>
</evidence>
<dbReference type="Proteomes" id="UP000016666">
    <property type="component" value="Chromosome 2"/>
</dbReference>
<reference evidence="1" key="2">
    <citation type="submission" date="2025-08" db="UniProtKB">
        <authorList>
            <consortium name="Ensembl"/>
        </authorList>
    </citation>
    <scope>IDENTIFICATION</scope>
</reference>
<accession>A0A493TA32</accession>
<dbReference type="Ensembl" id="ENSAPLT00000017871.1">
    <property type="protein sequence ID" value="ENSAPLP00000022553.1"/>
    <property type="gene ID" value="ENSAPLG00000025072.1"/>
</dbReference>
<dbReference type="AlphaFoldDB" id="A0A493TA32"/>
<proteinExistence type="predicted"/>
<keyword evidence="2" id="KW-1185">Reference proteome</keyword>
<reference evidence="1" key="3">
    <citation type="submission" date="2025-09" db="UniProtKB">
        <authorList>
            <consortium name="Ensembl"/>
        </authorList>
    </citation>
    <scope>IDENTIFICATION</scope>
</reference>
<reference evidence="1 2" key="1">
    <citation type="submission" date="2017-10" db="EMBL/GenBank/DDBJ databases">
        <title>A new Pekin duck reference genome.</title>
        <authorList>
            <person name="Hou Z.-C."/>
            <person name="Zhou Z.-K."/>
            <person name="Zhu F."/>
            <person name="Hou S.-S."/>
        </authorList>
    </citation>
    <scope>NUCLEOTIDE SEQUENCE [LARGE SCALE GENOMIC DNA]</scope>
</reference>
<sequence length="132" mass="15023">MCSLTSVCSRASLCVHVCAERRALHGNSVRQLKPYGVGMKAHKGCRYFRQFHSDFLLGWRHKEALLLTVLHSQVLNHFISELNLSLITINLLDWLSPCFLSEELKSECHRSAHEDFPAEKNASPFPPPFLCC</sequence>
<name>A0A493TA32_ANAPP</name>
<evidence type="ECO:0000313" key="1">
    <source>
        <dbReference type="Ensembl" id="ENSAPLP00000022553.1"/>
    </source>
</evidence>
<protein>
    <submittedName>
        <fullName evidence="1">Uncharacterized protein</fullName>
    </submittedName>
</protein>
<organism evidence="1 2">
    <name type="scientific">Anas platyrhynchos platyrhynchos</name>
    <name type="common">Northern mallard</name>
    <dbReference type="NCBI Taxonomy" id="8840"/>
    <lineage>
        <taxon>Eukaryota</taxon>
        <taxon>Metazoa</taxon>
        <taxon>Chordata</taxon>
        <taxon>Craniata</taxon>
        <taxon>Vertebrata</taxon>
        <taxon>Euteleostomi</taxon>
        <taxon>Archelosauria</taxon>
        <taxon>Archosauria</taxon>
        <taxon>Dinosauria</taxon>
        <taxon>Saurischia</taxon>
        <taxon>Theropoda</taxon>
        <taxon>Coelurosauria</taxon>
        <taxon>Aves</taxon>
        <taxon>Neognathae</taxon>
        <taxon>Galloanserae</taxon>
        <taxon>Anseriformes</taxon>
        <taxon>Anatidae</taxon>
        <taxon>Anatinae</taxon>
        <taxon>Anas</taxon>
    </lineage>
</organism>